<dbReference type="RefSeq" id="XP_044454807.1">
    <property type="nucleotide sequence ID" value="XM_044598872.1"/>
</dbReference>
<dbReference type="PANTHER" id="PTHR36766:SF40">
    <property type="entry name" value="DISEASE RESISTANCE PROTEIN RGA3"/>
    <property type="match status" value="1"/>
</dbReference>
<sequence length="1015" mass="115061">MAQAIVERACAKLRSAIGDEAAVVSNFTGDLRDMLERLQAIQFQPLLEEAEMQLLWDPEVAEWLQCVLSAAYKAIDTVDELHEARSQAATTMTRMLPRLAIMKNAMAIQVQETKELVMLAQRGFPESSNKLARDTMFRLIIKDGKIRPGFEEAMVLERGSDKERTIAALLSSESNIMQEHITILPIFGLAGSGKTTLAQMVFNDNHCLQLQGYDFRVWVYVSPQFDFHAIGNSIICHVLERGQEEINHASSDVEGMESIMKCLHELLNGKKVLLVLDDLWEEDPIQLQLLKSMLTFLGDKMHVIVTTCNQAIARKICTVEPYRLNPLSDETCWEIIKKSIRFEAGEEELEKIGRQIASKCWGVPSIAREYACMLGSSRDANKWKEHIERGYYSYVLSTFTLSYMKMPPDLRLCFAYYCQIFPRGQSIVKDDLVHQWIALHPTEPSEILSAAHIAEEHITWLQDMSFLQTAELEHASGTEDKGAILFTMHNLVHDYVTTFAKPGKRYSSNLRAMSYVGCRYMEFRSDLFSRNKGLRVLKLTGSSVLKLPNSIWQLKHLGYLKISEFSGLVTLPESLGDLINLIHIDLSGCSRLLNLPESFGKLIRLVHANLSGCCELLNLPESVGKLVSLVHIDLSGCSGLATLPESFGHPINLSHVNLSRCHGLAELPEPLQKLGKLVHLDLSFWSCFQGIGERLGRLIHLEHLNVSHPCCHLPQHRSHLHQGLKDGLCKLTNLRYLNLSMCLNPIFYYHHSQEDSLQYIAQFVVGLSSLEHLDLSHNTFLFELPASLGDLDKLHTLDLSGCIRLKRVGEMKSLKFINLRKSRGLESCHFVVRVVDDDDAYRSSNIGQLEVVDCQELQISCLEKVRSRVEAQRIKMPKKQNIEKLKLSWTLDSVREVEECALLRELVPPPNLQCLEVNGYAGTRLPEYLGELTSLKELKIVYCKQLNSLPDSIQKLTNLKDLCIFDSPKLEKWCQVEENKKMLAHIPNKNYEEPASTSRQEIIEDETSRNEVEAA</sequence>
<dbReference type="Pfam" id="PF25019">
    <property type="entry name" value="LRR_R13L1-DRL21"/>
    <property type="match status" value="1"/>
</dbReference>
<reference evidence="7" key="2">
    <citation type="submission" date="2018-10" db="UniProtKB">
        <authorList>
            <consortium name="EnsemblPlants"/>
        </authorList>
    </citation>
    <scope>IDENTIFICATION</scope>
</reference>
<dbReference type="InterPro" id="IPR001611">
    <property type="entry name" value="Leu-rich_rpt"/>
</dbReference>
<gene>
    <name evidence="7" type="primary">LOC123187099</name>
</gene>
<dbReference type="Gramene" id="TraesWEE_scaffold_000314_01G000400.1">
    <property type="protein sequence ID" value="TraesWEE_scaffold_000314_01G000400.1"/>
    <property type="gene ID" value="TraesWEE_scaffold_000314_01G000400"/>
</dbReference>
<dbReference type="Pfam" id="PF23559">
    <property type="entry name" value="WHD_DRP"/>
    <property type="match status" value="1"/>
</dbReference>
<feature type="region of interest" description="Disordered" evidence="3">
    <location>
        <begin position="991"/>
        <end position="1015"/>
    </location>
</feature>
<keyword evidence="8" id="KW-1185">Reference proteome</keyword>
<evidence type="ECO:0000259" key="5">
    <source>
        <dbReference type="Pfam" id="PF23559"/>
    </source>
</evidence>
<dbReference type="PANTHER" id="PTHR36766">
    <property type="entry name" value="PLANT BROAD-SPECTRUM MILDEW RESISTANCE PROTEIN RPW8"/>
    <property type="match status" value="1"/>
</dbReference>
<dbReference type="Gramene" id="TraesCLE_scaffold_032095_01G000400.1">
    <property type="protein sequence ID" value="TraesCLE_scaffold_032095_01G000400.1"/>
    <property type="gene ID" value="TraesCLE_scaffold_032095_01G000400"/>
</dbReference>
<evidence type="ECO:0000259" key="6">
    <source>
        <dbReference type="Pfam" id="PF25019"/>
    </source>
</evidence>
<name>A0A3B6AR62_WHEAT</name>
<dbReference type="SMR" id="A0A3B6AR62"/>
<dbReference type="Gene3D" id="1.10.10.10">
    <property type="entry name" value="Winged helix-like DNA-binding domain superfamily/Winged helix DNA-binding domain"/>
    <property type="match status" value="1"/>
</dbReference>
<dbReference type="InterPro" id="IPR002182">
    <property type="entry name" value="NB-ARC"/>
</dbReference>
<dbReference type="PRINTS" id="PR00364">
    <property type="entry name" value="DISEASERSIST"/>
</dbReference>
<protein>
    <submittedName>
        <fullName evidence="7">Uncharacterized protein</fullName>
    </submittedName>
</protein>
<organism evidence="7">
    <name type="scientific">Triticum aestivum</name>
    <name type="common">Wheat</name>
    <dbReference type="NCBI Taxonomy" id="4565"/>
    <lineage>
        <taxon>Eukaryota</taxon>
        <taxon>Viridiplantae</taxon>
        <taxon>Streptophyta</taxon>
        <taxon>Embryophyta</taxon>
        <taxon>Tracheophyta</taxon>
        <taxon>Spermatophyta</taxon>
        <taxon>Magnoliopsida</taxon>
        <taxon>Liliopsida</taxon>
        <taxon>Poales</taxon>
        <taxon>Poaceae</taxon>
        <taxon>BOP clade</taxon>
        <taxon>Pooideae</taxon>
        <taxon>Triticodae</taxon>
        <taxon>Triticeae</taxon>
        <taxon>Triticinae</taxon>
        <taxon>Triticum</taxon>
    </lineage>
</organism>
<dbReference type="GO" id="GO:0043531">
    <property type="term" value="F:ADP binding"/>
    <property type="evidence" value="ECO:0007669"/>
    <property type="project" value="InterPro"/>
</dbReference>
<dbReference type="SUPFAM" id="SSF52540">
    <property type="entry name" value="P-loop containing nucleoside triphosphate hydrolases"/>
    <property type="match status" value="1"/>
</dbReference>
<dbReference type="Gene3D" id="3.80.10.10">
    <property type="entry name" value="Ribonuclease Inhibitor"/>
    <property type="match status" value="2"/>
</dbReference>
<dbReference type="EnsemblPlants" id="TraesCS2A02G042700.1">
    <property type="protein sequence ID" value="TraesCS2A02G042700.1"/>
    <property type="gene ID" value="TraesCS2A02G042700"/>
</dbReference>
<dbReference type="GO" id="GO:0006952">
    <property type="term" value="P:defense response"/>
    <property type="evidence" value="ECO:0007669"/>
    <property type="project" value="UniProtKB-KW"/>
</dbReference>
<dbReference type="InterPro" id="IPR058922">
    <property type="entry name" value="WHD_DRP"/>
</dbReference>
<evidence type="ECO:0000256" key="2">
    <source>
        <dbReference type="ARBA" id="ARBA00022821"/>
    </source>
</evidence>
<dbReference type="Gramene" id="TraesCS2A02G042700.1">
    <property type="protein sequence ID" value="TraesCS2A02G042700.1"/>
    <property type="gene ID" value="TraesCS2A02G042700"/>
</dbReference>
<reference evidence="7" key="1">
    <citation type="submission" date="2018-08" db="EMBL/GenBank/DDBJ databases">
        <authorList>
            <person name="Rossello M."/>
        </authorList>
    </citation>
    <scope>NUCLEOTIDE SEQUENCE [LARGE SCALE GENOMIC DNA]</scope>
    <source>
        <strain evidence="7">cv. Chinese Spring</strain>
    </source>
</reference>
<evidence type="ECO:0000313" key="8">
    <source>
        <dbReference type="Proteomes" id="UP000019116"/>
    </source>
</evidence>
<dbReference type="Gramene" id="TraesROB_scaffold_004944_01G000500.1">
    <property type="protein sequence ID" value="TraesROB_scaffold_004944_01G000500.1"/>
    <property type="gene ID" value="TraesROB_scaffold_004944_01G000500"/>
</dbReference>
<dbReference type="Gramene" id="TraesJUL2A03G00593760.1">
    <property type="protein sequence ID" value="TraesJUL2A03G00593760.1"/>
    <property type="gene ID" value="TraesJUL2A03G00593760"/>
</dbReference>
<dbReference type="Gramene" id="TraesCAD_scaffold_010335_01G000500.1">
    <property type="protein sequence ID" value="TraesCAD_scaffold_010335_01G000500.1"/>
    <property type="gene ID" value="TraesCAD_scaffold_010335_01G000500"/>
</dbReference>
<dbReference type="Gramene" id="TraesNOR2A03G00598230.1">
    <property type="protein sequence ID" value="TraesNOR2A03G00598230.1"/>
    <property type="gene ID" value="TraesNOR2A03G00598230"/>
</dbReference>
<evidence type="ECO:0000256" key="1">
    <source>
        <dbReference type="ARBA" id="ARBA00022614"/>
    </source>
</evidence>
<dbReference type="Pfam" id="PF00560">
    <property type="entry name" value="LRR_1"/>
    <property type="match status" value="2"/>
</dbReference>
<feature type="domain" description="Disease resistance protein winged helix" evidence="5">
    <location>
        <begin position="420"/>
        <end position="494"/>
    </location>
</feature>
<keyword evidence="2" id="KW-0611">Plant defense</keyword>
<dbReference type="InterPro" id="IPR027417">
    <property type="entry name" value="P-loop_NTPase"/>
</dbReference>
<dbReference type="SUPFAM" id="SSF52058">
    <property type="entry name" value="L domain-like"/>
    <property type="match status" value="1"/>
</dbReference>
<feature type="compositionally biased region" description="Basic and acidic residues" evidence="3">
    <location>
        <begin position="1006"/>
        <end position="1015"/>
    </location>
</feature>
<accession>A0A3B6AR62</accession>
<feature type="domain" description="R13L1/DRL21-like LRR repeat region" evidence="6">
    <location>
        <begin position="853"/>
        <end position="964"/>
    </location>
</feature>
<dbReference type="Gramene" id="TraesLDM2A03G00592940.1">
    <property type="protein sequence ID" value="TraesLDM2A03G00592940.1"/>
    <property type="gene ID" value="TraesLDM2A03G00592940"/>
</dbReference>
<dbReference type="GO" id="GO:0035556">
    <property type="term" value="P:intracellular signal transduction"/>
    <property type="evidence" value="ECO:0000318"/>
    <property type="project" value="GO_Central"/>
</dbReference>
<dbReference type="OrthoDB" id="670364at2759"/>
<evidence type="ECO:0000256" key="3">
    <source>
        <dbReference type="SAM" id="MobiDB-lite"/>
    </source>
</evidence>
<dbReference type="STRING" id="4565.A0A3B6AR62"/>
<dbReference type="Gramene" id="TraesLAC2A03G00594640.1">
    <property type="protein sequence ID" value="TraesLAC2A03G00594640.1"/>
    <property type="gene ID" value="TraesLAC2A03G00594640"/>
</dbReference>
<dbReference type="Gramene" id="TraesARI2A03G00597320.1">
    <property type="protein sequence ID" value="TraesARI2A03G00597320.1"/>
    <property type="gene ID" value="TraesARI2A03G00597320"/>
</dbReference>
<dbReference type="Gramene" id="TraesCS2A03G0081100.1">
    <property type="protein sequence ID" value="TraesCS2A03G0081100.1.CDS"/>
    <property type="gene ID" value="TraesCS2A03G0081100"/>
</dbReference>
<feature type="domain" description="NB-ARC" evidence="4">
    <location>
        <begin position="177"/>
        <end position="339"/>
    </location>
</feature>
<dbReference type="InterPro" id="IPR056789">
    <property type="entry name" value="LRR_R13L1-DRL21"/>
</dbReference>
<proteinExistence type="predicted"/>
<keyword evidence="1" id="KW-0433">Leucine-rich repeat</keyword>
<evidence type="ECO:0000259" key="4">
    <source>
        <dbReference type="Pfam" id="PF00931"/>
    </source>
</evidence>
<dbReference type="Pfam" id="PF00931">
    <property type="entry name" value="NB-ARC"/>
    <property type="match status" value="1"/>
</dbReference>
<dbReference type="InterPro" id="IPR036388">
    <property type="entry name" value="WH-like_DNA-bd_sf"/>
</dbReference>
<dbReference type="Proteomes" id="UP000019116">
    <property type="component" value="Chromosome 2A"/>
</dbReference>
<dbReference type="AlphaFoldDB" id="A0A3B6AR62"/>
<dbReference type="Gene3D" id="3.40.50.300">
    <property type="entry name" value="P-loop containing nucleotide triphosphate hydrolases"/>
    <property type="match status" value="1"/>
</dbReference>
<dbReference type="InterPro" id="IPR032675">
    <property type="entry name" value="LRR_dom_sf"/>
</dbReference>
<dbReference type="Gramene" id="TraesNORUn03G04704600.1">
    <property type="protein sequence ID" value="TraesNORUn03G04704600.1"/>
    <property type="gene ID" value="TraesNORUn03G04704600"/>
</dbReference>
<evidence type="ECO:0000313" key="7">
    <source>
        <dbReference type="EnsemblPlants" id="TraesCS2A02G042700.1"/>
    </source>
</evidence>
<dbReference type="GeneID" id="123187099"/>